<dbReference type="AlphaFoldDB" id="B5RK09"/>
<geneLocation type="plasmid" evidence="2 3">
    <name>pKP187</name>
</geneLocation>
<dbReference type="HOGENOM" id="CLU_176159_0_0_6"/>
<sequence length="85" mass="9024">MKIKSIMAVSLVLTSYNALAFVSQPVATNEASSMQAETLADNITNNFYSRQQTGTSQAVNIGTCTASPVSGCNCPFCTMLRSHKA</sequence>
<keyword evidence="2" id="KW-0614">Plasmid</keyword>
<accession>B5RK09</accession>
<evidence type="ECO:0000313" key="2">
    <source>
        <dbReference type="EMBL" id="ACI12105.1"/>
    </source>
</evidence>
<dbReference type="EMBL" id="CP000965">
    <property type="protein sequence ID" value="ACI12105.1"/>
    <property type="molecule type" value="Genomic_DNA"/>
</dbReference>
<gene>
    <name evidence="2" type="ordered locus">KPK_A0085</name>
</gene>
<evidence type="ECO:0000256" key="1">
    <source>
        <dbReference type="SAM" id="SignalP"/>
    </source>
</evidence>
<feature type="chain" id="PRO_5002837426" evidence="1">
    <location>
        <begin position="21"/>
        <end position="85"/>
    </location>
</feature>
<dbReference type="KEGG" id="kpe:KPK_A0085"/>
<proteinExistence type="predicted"/>
<dbReference type="BioCyc" id="KPNE507522:GI0B-5619-MONOMER"/>
<reference evidence="2 3" key="1">
    <citation type="journal article" date="2008" name="PLoS Genet.">
        <title>Complete genome sequence of the N2-fixing broad host range endophyte Klebsiella pneumoniae 342 and virulence predictions verified in mice.</title>
        <authorList>
            <person name="Fouts D.E."/>
            <person name="Tyler H.L."/>
            <person name="DeBoy R.T."/>
            <person name="Daugherty S."/>
            <person name="Ren Q."/>
            <person name="Badger J.H."/>
            <person name="Durkin A.S."/>
            <person name="Huot H."/>
            <person name="Shrivastava S."/>
            <person name="Kothari S."/>
            <person name="Dodson R.J."/>
            <person name="Mohamoud Y."/>
            <person name="Khouri H."/>
            <person name="Roesch L.F."/>
            <person name="Krogfelt K.A."/>
            <person name="Struve C."/>
            <person name="Triplett E.W."/>
            <person name="Methe B.A."/>
        </authorList>
    </citation>
    <scope>NUCLEOTIDE SEQUENCE [LARGE SCALE GENOMIC DNA]</scope>
    <source>
        <strain evidence="2 3">342</strain>
        <plasmid evidence="3">Plasmid pKP187</plasmid>
    </source>
</reference>
<feature type="signal peptide" evidence="1">
    <location>
        <begin position="1"/>
        <end position="20"/>
    </location>
</feature>
<dbReference type="Proteomes" id="UP000001734">
    <property type="component" value="Plasmid pKP187"/>
</dbReference>
<protein>
    <submittedName>
        <fullName evidence="2">Uncharacterized protein</fullName>
    </submittedName>
</protein>
<keyword evidence="1" id="KW-0732">Signal</keyword>
<organism evidence="2 3">
    <name type="scientific">Klebsiella variicola (strain 342)</name>
    <name type="common">Klebsiella pneumoniae</name>
    <dbReference type="NCBI Taxonomy" id="507522"/>
    <lineage>
        <taxon>Bacteria</taxon>
        <taxon>Pseudomonadati</taxon>
        <taxon>Pseudomonadota</taxon>
        <taxon>Gammaproteobacteria</taxon>
        <taxon>Enterobacterales</taxon>
        <taxon>Enterobacteriaceae</taxon>
        <taxon>Klebsiella/Raoultella group</taxon>
        <taxon>Klebsiella</taxon>
        <taxon>Klebsiella pneumoniae complex</taxon>
    </lineage>
</organism>
<evidence type="ECO:0000313" key="3">
    <source>
        <dbReference type="Proteomes" id="UP000001734"/>
    </source>
</evidence>
<name>B5RK09_KLEV3</name>